<evidence type="ECO:0000256" key="2">
    <source>
        <dbReference type="PROSITE-ProRule" id="PRU00335"/>
    </source>
</evidence>
<dbReference type="AlphaFoldDB" id="A0A4R5N925"/>
<dbReference type="PANTHER" id="PTHR43479:SF7">
    <property type="entry name" value="TETR-FAMILY TRANSCRIPTIONAL REGULATOR"/>
    <property type="match status" value="1"/>
</dbReference>
<organism evidence="4 5">
    <name type="scientific">Leuconostoc fallax</name>
    <dbReference type="NCBI Taxonomy" id="1251"/>
    <lineage>
        <taxon>Bacteria</taxon>
        <taxon>Bacillati</taxon>
        <taxon>Bacillota</taxon>
        <taxon>Bacilli</taxon>
        <taxon>Lactobacillales</taxon>
        <taxon>Lactobacillaceae</taxon>
        <taxon>Leuconostoc</taxon>
    </lineage>
</organism>
<dbReference type="Proteomes" id="UP000295681">
    <property type="component" value="Unassembled WGS sequence"/>
</dbReference>
<dbReference type="Gene3D" id="1.10.357.10">
    <property type="entry name" value="Tetracycline Repressor, domain 2"/>
    <property type="match status" value="1"/>
</dbReference>
<keyword evidence="1 2" id="KW-0238">DNA-binding</keyword>
<dbReference type="EMBL" id="PUFI01000013">
    <property type="protein sequence ID" value="TDG68494.1"/>
    <property type="molecule type" value="Genomic_DNA"/>
</dbReference>
<evidence type="ECO:0000259" key="3">
    <source>
        <dbReference type="PROSITE" id="PS50977"/>
    </source>
</evidence>
<feature type="domain" description="HTH tetR-type" evidence="3">
    <location>
        <begin position="8"/>
        <end position="68"/>
    </location>
</feature>
<dbReference type="Pfam" id="PF14278">
    <property type="entry name" value="TetR_C_8"/>
    <property type="match status" value="1"/>
</dbReference>
<feature type="DNA-binding region" description="H-T-H motif" evidence="2">
    <location>
        <begin position="31"/>
        <end position="50"/>
    </location>
</feature>
<gene>
    <name evidence="4" type="ORF">C5L23_000096</name>
</gene>
<dbReference type="GO" id="GO:0003677">
    <property type="term" value="F:DNA binding"/>
    <property type="evidence" value="ECO:0007669"/>
    <property type="project" value="UniProtKB-UniRule"/>
</dbReference>
<keyword evidence="5" id="KW-1185">Reference proteome</keyword>
<evidence type="ECO:0000313" key="5">
    <source>
        <dbReference type="Proteomes" id="UP000295681"/>
    </source>
</evidence>
<proteinExistence type="predicted"/>
<accession>A0A4R5N925</accession>
<dbReference type="InterPro" id="IPR039532">
    <property type="entry name" value="TetR_C_Firmicutes"/>
</dbReference>
<dbReference type="InterPro" id="IPR050624">
    <property type="entry name" value="HTH-type_Tx_Regulator"/>
</dbReference>
<dbReference type="STRING" id="907931.GCA_000165675_01748"/>
<reference evidence="4 5" key="1">
    <citation type="journal article" date="2019" name="Appl. Microbiol. Biotechnol.">
        <title>Uncovering carbohydrate metabolism through a genotype-phenotype association study of 56 lactic acid bacteria genomes.</title>
        <authorList>
            <person name="Buron-Moles G."/>
            <person name="Chailyan A."/>
            <person name="Dolejs I."/>
            <person name="Forster J."/>
            <person name="Miks M.H."/>
        </authorList>
    </citation>
    <scope>NUCLEOTIDE SEQUENCE [LARGE SCALE GENOMIC DNA]</scope>
    <source>
        <strain evidence="4 5">ATCC 700006</strain>
    </source>
</reference>
<evidence type="ECO:0000313" key="4">
    <source>
        <dbReference type="EMBL" id="TDG68494.1"/>
    </source>
</evidence>
<dbReference type="PROSITE" id="PS50977">
    <property type="entry name" value="HTH_TETR_2"/>
    <property type="match status" value="1"/>
</dbReference>
<dbReference type="InterPro" id="IPR001647">
    <property type="entry name" value="HTH_TetR"/>
</dbReference>
<comment type="caution">
    <text evidence="4">The sequence shown here is derived from an EMBL/GenBank/DDBJ whole genome shotgun (WGS) entry which is preliminary data.</text>
</comment>
<evidence type="ECO:0000256" key="1">
    <source>
        <dbReference type="ARBA" id="ARBA00023125"/>
    </source>
</evidence>
<dbReference type="Pfam" id="PF00440">
    <property type="entry name" value="TetR_N"/>
    <property type="match status" value="1"/>
</dbReference>
<dbReference type="SUPFAM" id="SSF46689">
    <property type="entry name" value="Homeodomain-like"/>
    <property type="match status" value="1"/>
</dbReference>
<dbReference type="RefSeq" id="WP_010006688.1">
    <property type="nucleotide sequence ID" value="NZ_JAGYGP010000007.1"/>
</dbReference>
<name>A0A4R5N925_9LACO</name>
<protein>
    <recommendedName>
        <fullName evidence="3">HTH tetR-type domain-containing protein</fullName>
    </recommendedName>
</protein>
<dbReference type="PANTHER" id="PTHR43479">
    <property type="entry name" value="ACREF/ENVCD OPERON REPRESSOR-RELATED"/>
    <property type="match status" value="1"/>
</dbReference>
<sequence length="206" mass="23916">MEHAKQVEQTKIKIKKAFIQLIHEKGMTALTVSDITRIAEINRGTFYTHYVDKYDLLSSIENHLYHNIQQAMHEELTAYSSWSHDEIQNILSSPYNVFIQALGYIDSERETFQAILSDNGDQNFINQIKTLIDLEMTEGLHKRHGDYSDIMPLDYTKEIILSSLINTVTHWLRKPNPESPQIVADILLKSRFLSPQQLLVFPESNR</sequence>
<dbReference type="InterPro" id="IPR009057">
    <property type="entry name" value="Homeodomain-like_sf"/>
</dbReference>